<comment type="function">
    <text evidence="6">Catalyzes the dehydration of the S-form of NAD(P)HX at the expense of ADP, which is converted to AMP. Together with NAD(P)HX epimerase, which catalyzes the epimerization of the S- and R-forms, the enzyme allows the repair of both epimers of NAD(P)HX, a damaged form of NAD(P)H that is a result of enzymatic or heat-dependent hydration.</text>
</comment>
<feature type="binding site" evidence="6">
    <location>
        <position position="119"/>
    </location>
    <ligand>
        <name>(6S)-NADPHX</name>
        <dbReference type="ChEBI" id="CHEBI:64076"/>
    </ligand>
</feature>
<protein>
    <recommendedName>
        <fullName evidence="6">ADP-dependent (S)-NAD(P)H-hydrate dehydratase</fullName>
        <ecNumber evidence="6">4.2.1.136</ecNumber>
    </recommendedName>
    <alternativeName>
        <fullName evidence="6">ADP-dependent NAD(P)HX dehydratase</fullName>
    </alternativeName>
</protein>
<sequence length="310" mass="31924">MPSSHRDAIDISLRTLREWPLPMPTFDSDKEVRGHVLIVAGSREMPGAALLAATAALRAGAGKLTLATAAGTATHVAAALPEARVIALAETAGGGFSIEAARKLGELAHRADAVLIGPGMQDEAASAELVRALLPRCAGRKVILDAGAMELLRPPAEPHLLAEPVDSEHFRFSEPVLLTPHAGELAHLCGLSRQAVQAEPHSVAQRCAARWNAVVALKGPLTVIAAPDGQLWEHMGGNIGLAISGSGDALAGIIAGLAARGCVLEQAAAWGVALHAAAGEQLALRYGILGYLAREISAEVPALLRTLAPA</sequence>
<dbReference type="InterPro" id="IPR029056">
    <property type="entry name" value="Ribokinase-like"/>
</dbReference>
<feature type="binding site" evidence="6">
    <location>
        <position position="248"/>
    </location>
    <ligand>
        <name>(6S)-NADPHX</name>
        <dbReference type="ChEBI" id="CHEBI:64076"/>
    </ligand>
</feature>
<dbReference type="EC" id="4.2.1.136" evidence="6"/>
<dbReference type="EMBL" id="WWCU01000040">
    <property type="protein sequence ID" value="MYN10556.1"/>
    <property type="molecule type" value="Genomic_DNA"/>
</dbReference>
<dbReference type="GO" id="GO:0052856">
    <property type="term" value="F:NAD(P)HX epimerase activity"/>
    <property type="evidence" value="ECO:0007669"/>
    <property type="project" value="TreeGrafter"/>
</dbReference>
<evidence type="ECO:0000313" key="8">
    <source>
        <dbReference type="EMBL" id="MYN10556.1"/>
    </source>
</evidence>
<dbReference type="PANTHER" id="PTHR12592">
    <property type="entry name" value="ATP-DEPENDENT (S)-NAD(P)H-HYDRATE DEHYDRATASE FAMILY MEMBER"/>
    <property type="match status" value="1"/>
</dbReference>
<dbReference type="GO" id="GO:0046496">
    <property type="term" value="P:nicotinamide nucleotide metabolic process"/>
    <property type="evidence" value="ECO:0007669"/>
    <property type="project" value="UniProtKB-UniRule"/>
</dbReference>
<dbReference type="PANTHER" id="PTHR12592:SF0">
    <property type="entry name" value="ATP-DEPENDENT (S)-NAD(P)H-HYDRATE DEHYDRATASE"/>
    <property type="match status" value="1"/>
</dbReference>
<dbReference type="HAMAP" id="MF_01965">
    <property type="entry name" value="NADHX_dehydratase"/>
    <property type="match status" value="1"/>
</dbReference>
<dbReference type="Gene3D" id="3.40.1190.20">
    <property type="match status" value="1"/>
</dbReference>
<keyword evidence="4 6" id="KW-0520">NAD</keyword>
<dbReference type="Pfam" id="PF01256">
    <property type="entry name" value="Carb_kinase"/>
    <property type="match status" value="1"/>
</dbReference>
<evidence type="ECO:0000313" key="9">
    <source>
        <dbReference type="Proteomes" id="UP000450676"/>
    </source>
</evidence>
<comment type="subunit">
    <text evidence="6">Homotetramer.</text>
</comment>
<dbReference type="AlphaFoldDB" id="A0A7X4KQQ8"/>
<name>A0A7X4KQQ8_9BURK</name>
<evidence type="ECO:0000256" key="6">
    <source>
        <dbReference type="HAMAP-Rule" id="MF_01965"/>
    </source>
</evidence>
<dbReference type="SUPFAM" id="SSF53613">
    <property type="entry name" value="Ribokinase-like"/>
    <property type="match status" value="1"/>
</dbReference>
<reference evidence="8 9" key="1">
    <citation type="submission" date="2019-12" db="EMBL/GenBank/DDBJ databases">
        <title>Novel species isolated from a subtropical stream in China.</title>
        <authorList>
            <person name="Lu H."/>
        </authorList>
    </citation>
    <scope>NUCLEOTIDE SEQUENCE [LARGE SCALE GENOMIC DNA]</scope>
    <source>
        <strain evidence="8 9">FT127W</strain>
    </source>
</reference>
<comment type="catalytic activity">
    <reaction evidence="6">
        <text>(6S)-NADHX + ADP = AMP + phosphate + NADH + H(+)</text>
        <dbReference type="Rhea" id="RHEA:32223"/>
        <dbReference type="ChEBI" id="CHEBI:15378"/>
        <dbReference type="ChEBI" id="CHEBI:43474"/>
        <dbReference type="ChEBI" id="CHEBI:57945"/>
        <dbReference type="ChEBI" id="CHEBI:64074"/>
        <dbReference type="ChEBI" id="CHEBI:456215"/>
        <dbReference type="ChEBI" id="CHEBI:456216"/>
        <dbReference type="EC" id="4.2.1.136"/>
    </reaction>
</comment>
<accession>A0A7X4KQQ8</accession>
<feature type="binding site" evidence="6">
    <location>
        <position position="247"/>
    </location>
    <ligand>
        <name>AMP</name>
        <dbReference type="ChEBI" id="CHEBI:456215"/>
    </ligand>
</feature>
<dbReference type="GO" id="GO:0110051">
    <property type="term" value="P:metabolite repair"/>
    <property type="evidence" value="ECO:0007669"/>
    <property type="project" value="TreeGrafter"/>
</dbReference>
<comment type="catalytic activity">
    <reaction evidence="6">
        <text>(6S)-NADPHX + ADP = AMP + phosphate + NADPH + H(+)</text>
        <dbReference type="Rhea" id="RHEA:32235"/>
        <dbReference type="ChEBI" id="CHEBI:15378"/>
        <dbReference type="ChEBI" id="CHEBI:43474"/>
        <dbReference type="ChEBI" id="CHEBI:57783"/>
        <dbReference type="ChEBI" id="CHEBI:64076"/>
        <dbReference type="ChEBI" id="CHEBI:456215"/>
        <dbReference type="ChEBI" id="CHEBI:456216"/>
        <dbReference type="EC" id="4.2.1.136"/>
    </reaction>
</comment>
<evidence type="ECO:0000256" key="1">
    <source>
        <dbReference type="ARBA" id="ARBA00022741"/>
    </source>
</evidence>
<keyword evidence="3 6" id="KW-0521">NADP</keyword>
<keyword evidence="2 6" id="KW-0067">ATP-binding</keyword>
<dbReference type="InterPro" id="IPR000631">
    <property type="entry name" value="CARKD"/>
</dbReference>
<comment type="cofactor">
    <cofactor evidence="6">
        <name>Mg(2+)</name>
        <dbReference type="ChEBI" id="CHEBI:18420"/>
    </cofactor>
</comment>
<comment type="caution">
    <text evidence="8">The sequence shown here is derived from an EMBL/GenBank/DDBJ whole genome shotgun (WGS) entry which is preliminary data.</text>
</comment>
<feature type="binding site" evidence="6">
    <location>
        <position position="181"/>
    </location>
    <ligand>
        <name>(6S)-NADPHX</name>
        <dbReference type="ChEBI" id="CHEBI:64076"/>
    </ligand>
</feature>
<feature type="domain" description="YjeF C-terminal" evidence="7">
    <location>
        <begin position="13"/>
        <end position="307"/>
    </location>
</feature>
<keyword evidence="5 6" id="KW-0456">Lyase</keyword>
<dbReference type="GO" id="GO:0005524">
    <property type="term" value="F:ATP binding"/>
    <property type="evidence" value="ECO:0007669"/>
    <property type="project" value="UniProtKB-KW"/>
</dbReference>
<dbReference type="NCBIfam" id="TIGR00196">
    <property type="entry name" value="yjeF_cterm"/>
    <property type="match status" value="1"/>
</dbReference>
<feature type="binding site" evidence="6">
    <location>
        <begin position="218"/>
        <end position="222"/>
    </location>
    <ligand>
        <name>AMP</name>
        <dbReference type="ChEBI" id="CHEBI:456215"/>
    </ligand>
</feature>
<dbReference type="GO" id="GO:0052855">
    <property type="term" value="F:ADP-dependent NAD(P)H-hydrate dehydratase activity"/>
    <property type="evidence" value="ECO:0007669"/>
    <property type="project" value="UniProtKB-UniRule"/>
</dbReference>
<evidence type="ECO:0000256" key="4">
    <source>
        <dbReference type="ARBA" id="ARBA00023027"/>
    </source>
</evidence>
<evidence type="ECO:0000256" key="2">
    <source>
        <dbReference type="ARBA" id="ARBA00022840"/>
    </source>
</evidence>
<evidence type="ECO:0000256" key="3">
    <source>
        <dbReference type="ARBA" id="ARBA00022857"/>
    </source>
</evidence>
<organism evidence="8 9">
    <name type="scientific">Pseudoduganella aquatica</name>
    <dbReference type="NCBI Taxonomy" id="2660641"/>
    <lineage>
        <taxon>Bacteria</taxon>
        <taxon>Pseudomonadati</taxon>
        <taxon>Pseudomonadota</taxon>
        <taxon>Betaproteobacteria</taxon>
        <taxon>Burkholderiales</taxon>
        <taxon>Oxalobacteraceae</taxon>
        <taxon>Telluria group</taxon>
        <taxon>Pseudoduganella</taxon>
    </lineage>
</organism>
<dbReference type="PROSITE" id="PS51383">
    <property type="entry name" value="YJEF_C_3"/>
    <property type="match status" value="1"/>
</dbReference>
<dbReference type="Proteomes" id="UP000450676">
    <property type="component" value="Unassembled WGS sequence"/>
</dbReference>
<keyword evidence="9" id="KW-1185">Reference proteome</keyword>
<proteinExistence type="inferred from homology"/>
<evidence type="ECO:0000259" key="7">
    <source>
        <dbReference type="PROSITE" id="PS51383"/>
    </source>
</evidence>
<evidence type="ECO:0000256" key="5">
    <source>
        <dbReference type="ARBA" id="ARBA00023239"/>
    </source>
</evidence>
<keyword evidence="1 6" id="KW-0547">Nucleotide-binding</keyword>
<dbReference type="CDD" id="cd01171">
    <property type="entry name" value="YXKO-related"/>
    <property type="match status" value="1"/>
</dbReference>
<gene>
    <name evidence="6" type="primary">nnrD</name>
    <name evidence="8" type="ORF">GTP77_24875</name>
</gene>
<feature type="binding site" evidence="6">
    <location>
        <position position="48"/>
    </location>
    <ligand>
        <name>(6S)-NADPHX</name>
        <dbReference type="ChEBI" id="CHEBI:64076"/>
    </ligand>
</feature>
<comment type="similarity">
    <text evidence="6">Belongs to the NnrD/CARKD family.</text>
</comment>
<dbReference type="RefSeq" id="WP_161074844.1">
    <property type="nucleotide sequence ID" value="NZ_WWCU01000040.1"/>
</dbReference>